<dbReference type="EMBL" id="HBUF01062135">
    <property type="protein sequence ID" value="CAG6626233.1"/>
    <property type="molecule type" value="Transcribed_RNA"/>
</dbReference>
<evidence type="ECO:0000313" key="1">
    <source>
        <dbReference type="EMBL" id="CAG6626233.1"/>
    </source>
</evidence>
<name>A0A8D8VII2_9HEMI</name>
<proteinExistence type="predicted"/>
<accession>A0A8D8VII2</accession>
<dbReference type="AlphaFoldDB" id="A0A8D8VII2"/>
<sequence>MSAPCKTNQNLVDEIKTHKLLCLNLEMELKKKRLELKTLALRSEEMSKKFNATVCENQVLNADIALSKAQSNQVDLEIDNIKTEIEVSTIKDERSIIFGSAGRAIHQIGPYFYF</sequence>
<organism evidence="1">
    <name type="scientific">Cacopsylla melanoneura</name>
    <dbReference type="NCBI Taxonomy" id="428564"/>
    <lineage>
        <taxon>Eukaryota</taxon>
        <taxon>Metazoa</taxon>
        <taxon>Ecdysozoa</taxon>
        <taxon>Arthropoda</taxon>
        <taxon>Hexapoda</taxon>
        <taxon>Insecta</taxon>
        <taxon>Pterygota</taxon>
        <taxon>Neoptera</taxon>
        <taxon>Paraneoptera</taxon>
        <taxon>Hemiptera</taxon>
        <taxon>Sternorrhyncha</taxon>
        <taxon>Psylloidea</taxon>
        <taxon>Psyllidae</taxon>
        <taxon>Psyllinae</taxon>
        <taxon>Cacopsylla</taxon>
    </lineage>
</organism>
<reference evidence="1" key="1">
    <citation type="submission" date="2021-05" db="EMBL/GenBank/DDBJ databases">
        <authorList>
            <person name="Alioto T."/>
            <person name="Alioto T."/>
            <person name="Gomez Garrido J."/>
        </authorList>
    </citation>
    <scope>NUCLEOTIDE SEQUENCE</scope>
</reference>
<protein>
    <submittedName>
        <fullName evidence="1">Uncharacterized protein</fullName>
    </submittedName>
</protein>